<dbReference type="InterPro" id="IPR003607">
    <property type="entry name" value="HD/PDEase_dom"/>
</dbReference>
<dbReference type="STRING" id="1121256.SAMN02746089_02187"/>
<dbReference type="Gene3D" id="1.10.3210.10">
    <property type="entry name" value="Hypothetical protein af1432"/>
    <property type="match status" value="1"/>
</dbReference>
<evidence type="ECO:0000259" key="1">
    <source>
        <dbReference type="PROSITE" id="PS51831"/>
    </source>
</evidence>
<dbReference type="NCBIfam" id="TIGR00277">
    <property type="entry name" value="HDIG"/>
    <property type="match status" value="1"/>
</dbReference>
<dbReference type="Pfam" id="PF01966">
    <property type="entry name" value="HD"/>
    <property type="match status" value="1"/>
</dbReference>
<dbReference type="PANTHER" id="PTHR38659:SF1">
    <property type="entry name" value="METAL DEPENDENT PHOSPHOHYDROLASE"/>
    <property type="match status" value="1"/>
</dbReference>
<evidence type="ECO:0000313" key="3">
    <source>
        <dbReference type="Proteomes" id="UP000184088"/>
    </source>
</evidence>
<keyword evidence="3" id="KW-1185">Reference proteome</keyword>
<dbReference type="Proteomes" id="UP000184088">
    <property type="component" value="Unassembled WGS sequence"/>
</dbReference>
<dbReference type="OrthoDB" id="9801160at2"/>
<dbReference type="PANTHER" id="PTHR38659">
    <property type="entry name" value="METAL-DEPENDENT PHOSPHOHYDROLASE"/>
    <property type="match status" value="1"/>
</dbReference>
<name>A0A1M5CSP9_9THEO</name>
<evidence type="ECO:0000313" key="2">
    <source>
        <dbReference type="EMBL" id="SHF57751.1"/>
    </source>
</evidence>
<organism evidence="2 3">
    <name type="scientific">Caldanaerobius fijiensis DSM 17918</name>
    <dbReference type="NCBI Taxonomy" id="1121256"/>
    <lineage>
        <taxon>Bacteria</taxon>
        <taxon>Bacillati</taxon>
        <taxon>Bacillota</taxon>
        <taxon>Clostridia</taxon>
        <taxon>Thermoanaerobacterales</taxon>
        <taxon>Thermoanaerobacteraceae</taxon>
        <taxon>Caldanaerobius</taxon>
    </lineage>
</organism>
<proteinExistence type="predicted"/>
<sequence>MNREEALAYVKEYVKSENLINHMLSVEAIMRGLAKRLGQDEEKWALTGLLHDIDYEMTGDKPEEHSIVGAKMLEDRGLDPEIVYAVKVHNEIHGLPRNTLLDKALFAADPLSGLITAVAYVIPSKKLEDVQLKSLKKKFKDKAFARGADRDQIKTCEEIGLTLDEFLEISLEEMKKIADQIGL</sequence>
<dbReference type="CDD" id="cd00077">
    <property type="entry name" value="HDc"/>
    <property type="match status" value="1"/>
</dbReference>
<dbReference type="SUPFAM" id="SSF109604">
    <property type="entry name" value="HD-domain/PDEase-like"/>
    <property type="match status" value="1"/>
</dbReference>
<protein>
    <submittedName>
        <fullName evidence="2">HDIG domain-containing protein</fullName>
    </submittedName>
</protein>
<dbReference type="InterPro" id="IPR006674">
    <property type="entry name" value="HD_domain"/>
</dbReference>
<accession>A0A1M5CSP9</accession>
<dbReference type="RefSeq" id="WP_073345236.1">
    <property type="nucleotide sequence ID" value="NZ_FQVH01000030.1"/>
</dbReference>
<dbReference type="EMBL" id="FQVH01000030">
    <property type="protein sequence ID" value="SHF57751.1"/>
    <property type="molecule type" value="Genomic_DNA"/>
</dbReference>
<dbReference type="InterPro" id="IPR006675">
    <property type="entry name" value="HDIG_dom"/>
</dbReference>
<dbReference type="PROSITE" id="PS51831">
    <property type="entry name" value="HD"/>
    <property type="match status" value="1"/>
</dbReference>
<reference evidence="2 3" key="1">
    <citation type="submission" date="2016-11" db="EMBL/GenBank/DDBJ databases">
        <authorList>
            <person name="Jaros S."/>
            <person name="Januszkiewicz K."/>
            <person name="Wedrychowicz H."/>
        </authorList>
    </citation>
    <scope>NUCLEOTIDE SEQUENCE [LARGE SCALE GENOMIC DNA]</scope>
    <source>
        <strain evidence="2 3">DSM 17918</strain>
    </source>
</reference>
<feature type="domain" description="HD" evidence="1">
    <location>
        <begin position="19"/>
        <end position="114"/>
    </location>
</feature>
<gene>
    <name evidence="2" type="ORF">SAMN02746089_02187</name>
</gene>
<dbReference type="SMART" id="SM00471">
    <property type="entry name" value="HDc"/>
    <property type="match status" value="1"/>
</dbReference>
<dbReference type="AlphaFoldDB" id="A0A1M5CSP9"/>